<keyword evidence="9" id="KW-1185">Reference proteome</keyword>
<dbReference type="GO" id="GO:0046872">
    <property type="term" value="F:metal ion binding"/>
    <property type="evidence" value="ECO:0007669"/>
    <property type="project" value="UniProtKB-KW"/>
</dbReference>
<dbReference type="SUPFAM" id="SSF55486">
    <property type="entry name" value="Metalloproteases ('zincins'), catalytic domain"/>
    <property type="match status" value="1"/>
</dbReference>
<dbReference type="NCBIfam" id="TIGR00043">
    <property type="entry name" value="rRNA maturation RNase YbeY"/>
    <property type="match status" value="1"/>
</dbReference>
<keyword evidence="7" id="KW-0862">Zinc</keyword>
<evidence type="ECO:0000256" key="6">
    <source>
        <dbReference type="ARBA" id="ARBA00022801"/>
    </source>
</evidence>
<evidence type="ECO:0000256" key="7">
    <source>
        <dbReference type="ARBA" id="ARBA00022833"/>
    </source>
</evidence>
<comment type="cofactor">
    <cofactor evidence="1">
        <name>Zn(2+)</name>
        <dbReference type="ChEBI" id="CHEBI:29105"/>
    </cofactor>
</comment>
<sequence length="210" mass="24873">MFNEIVLICVELSVLSVGSRVNTFPHFYLRRSPCESRRTEKKKEKKTHQNVVPLRRAKLRKDVEVLRHIFGVQRFDMGIICVDNRRIQRINHVYRKKNQPTDVLSFPFYEDLRPGKIPCVLQREEYNLGDIFLGVEYVMQQCKETSQDLHEALTVVTAHGICHLLGYRHETEEEWNEMQQKESYILSEFNRLTGSHLEPLTKRSTQDMRP</sequence>
<evidence type="ECO:0000256" key="4">
    <source>
        <dbReference type="ARBA" id="ARBA00022723"/>
    </source>
</evidence>
<dbReference type="Gene3D" id="3.40.390.30">
    <property type="entry name" value="Metalloproteases ('zincins'), catalytic domain"/>
    <property type="match status" value="1"/>
</dbReference>
<dbReference type="GeneTree" id="ENSGT00950000183170"/>
<dbReference type="PROSITE" id="PS01306">
    <property type="entry name" value="UPF0054"/>
    <property type="match status" value="1"/>
</dbReference>
<dbReference type="HAMAP" id="MF_00009">
    <property type="entry name" value="Endoribonucl_YbeY"/>
    <property type="match status" value="1"/>
</dbReference>
<dbReference type="PANTHER" id="PTHR46986:SF1">
    <property type="entry name" value="ENDORIBONUCLEASE YBEY, CHLOROPLASTIC"/>
    <property type="match status" value="1"/>
</dbReference>
<evidence type="ECO:0000313" key="9">
    <source>
        <dbReference type="Proteomes" id="UP001108240"/>
    </source>
</evidence>
<protein>
    <submittedName>
        <fullName evidence="8">YbeY metalloendoribonuclease</fullName>
    </submittedName>
</protein>
<dbReference type="InterPro" id="IPR023091">
    <property type="entry name" value="MetalPrtase_cat_dom_sf_prd"/>
</dbReference>
<dbReference type="Proteomes" id="UP001108240">
    <property type="component" value="Unplaced"/>
</dbReference>
<evidence type="ECO:0000256" key="2">
    <source>
        <dbReference type="ARBA" id="ARBA00010875"/>
    </source>
</evidence>
<keyword evidence="3" id="KW-0540">Nuclease</keyword>
<keyword evidence="6" id="KW-0378">Hydrolase</keyword>
<proteinExistence type="inferred from homology"/>
<evidence type="ECO:0000256" key="3">
    <source>
        <dbReference type="ARBA" id="ARBA00022722"/>
    </source>
</evidence>
<evidence type="ECO:0000313" key="8">
    <source>
        <dbReference type="Ensembl" id="ENSCCRP00000068971.2"/>
    </source>
</evidence>
<dbReference type="GO" id="GO:0006364">
    <property type="term" value="P:rRNA processing"/>
    <property type="evidence" value="ECO:0007669"/>
    <property type="project" value="InterPro"/>
</dbReference>
<comment type="similarity">
    <text evidence="2">Belongs to the endoribonuclease YbeY family.</text>
</comment>
<reference evidence="8" key="2">
    <citation type="submission" date="2025-09" db="UniProtKB">
        <authorList>
            <consortium name="Ensembl"/>
        </authorList>
    </citation>
    <scope>IDENTIFICATION</scope>
</reference>
<dbReference type="InterPro" id="IPR020549">
    <property type="entry name" value="YbeY_CS"/>
</dbReference>
<accession>A0A8C1DXE4</accession>
<evidence type="ECO:0000256" key="1">
    <source>
        <dbReference type="ARBA" id="ARBA00001947"/>
    </source>
</evidence>
<dbReference type="InterPro" id="IPR002036">
    <property type="entry name" value="YbeY"/>
</dbReference>
<keyword evidence="4" id="KW-0479">Metal-binding</keyword>
<dbReference type="AlphaFoldDB" id="A0A8C1DXE4"/>
<reference evidence="8" key="1">
    <citation type="submission" date="2025-08" db="UniProtKB">
        <authorList>
            <consortium name="Ensembl"/>
        </authorList>
    </citation>
    <scope>IDENTIFICATION</scope>
</reference>
<keyword evidence="5" id="KW-0255">Endonuclease</keyword>
<dbReference type="OMA" id="HERINNK"/>
<dbReference type="GO" id="GO:0004222">
    <property type="term" value="F:metalloendopeptidase activity"/>
    <property type="evidence" value="ECO:0007669"/>
    <property type="project" value="InterPro"/>
</dbReference>
<dbReference type="GO" id="GO:0004519">
    <property type="term" value="F:endonuclease activity"/>
    <property type="evidence" value="ECO:0007669"/>
    <property type="project" value="UniProtKB-KW"/>
</dbReference>
<name>A0A8C1DXE4_CYPCA</name>
<dbReference type="Pfam" id="PF02130">
    <property type="entry name" value="YbeY"/>
    <property type="match status" value="1"/>
</dbReference>
<dbReference type="PANTHER" id="PTHR46986">
    <property type="entry name" value="ENDORIBONUCLEASE YBEY, CHLOROPLASTIC"/>
    <property type="match status" value="1"/>
</dbReference>
<dbReference type="Ensembl" id="ENSCCRT00000074730.2">
    <property type="protein sequence ID" value="ENSCCRP00000068971.2"/>
    <property type="gene ID" value="ENSCCRG00000037152.2"/>
</dbReference>
<organism evidence="8 9">
    <name type="scientific">Cyprinus carpio carpio</name>
    <dbReference type="NCBI Taxonomy" id="630221"/>
    <lineage>
        <taxon>Eukaryota</taxon>
        <taxon>Metazoa</taxon>
        <taxon>Chordata</taxon>
        <taxon>Craniata</taxon>
        <taxon>Vertebrata</taxon>
        <taxon>Euteleostomi</taxon>
        <taxon>Actinopterygii</taxon>
        <taxon>Neopterygii</taxon>
        <taxon>Teleostei</taxon>
        <taxon>Ostariophysi</taxon>
        <taxon>Cypriniformes</taxon>
        <taxon>Cyprinidae</taxon>
        <taxon>Cyprininae</taxon>
        <taxon>Cyprinus</taxon>
    </lineage>
</organism>
<evidence type="ECO:0000256" key="5">
    <source>
        <dbReference type="ARBA" id="ARBA00022759"/>
    </source>
</evidence>